<dbReference type="Proteomes" id="UP000178517">
    <property type="component" value="Unassembled WGS sequence"/>
</dbReference>
<gene>
    <name evidence="2" type="ORF">A3A04_00305</name>
</gene>
<dbReference type="AlphaFoldDB" id="A0A1G1ZKZ8"/>
<evidence type="ECO:0000313" key="2">
    <source>
        <dbReference type="EMBL" id="OGY65313.1"/>
    </source>
</evidence>
<organism evidence="2 3">
    <name type="scientific">Candidatus Harrisonbacteria bacterium RIFCSPLOWO2_01_FULL_40_28</name>
    <dbReference type="NCBI Taxonomy" id="1798406"/>
    <lineage>
        <taxon>Bacteria</taxon>
        <taxon>Candidatus Harrisoniibacteriota</taxon>
    </lineage>
</organism>
<dbReference type="PANTHER" id="PTHR33608">
    <property type="entry name" value="BLL2464 PROTEIN"/>
    <property type="match status" value="1"/>
</dbReference>
<dbReference type="Pfam" id="PF01882">
    <property type="entry name" value="DUF58"/>
    <property type="match status" value="1"/>
</dbReference>
<dbReference type="EMBL" id="MHJI01000018">
    <property type="protein sequence ID" value="OGY65313.1"/>
    <property type="molecule type" value="Genomic_DNA"/>
</dbReference>
<dbReference type="InterPro" id="IPR002881">
    <property type="entry name" value="DUF58"/>
</dbReference>
<evidence type="ECO:0000313" key="3">
    <source>
        <dbReference type="Proteomes" id="UP000178517"/>
    </source>
</evidence>
<feature type="domain" description="DUF58" evidence="1">
    <location>
        <begin position="64"/>
        <end position="250"/>
    </location>
</feature>
<evidence type="ECO:0000259" key="1">
    <source>
        <dbReference type="Pfam" id="PF01882"/>
    </source>
</evidence>
<comment type="caution">
    <text evidence="2">The sequence shown here is derived from an EMBL/GenBank/DDBJ whole genome shotgun (WGS) entry which is preliminary data.</text>
</comment>
<name>A0A1G1ZKZ8_9BACT</name>
<dbReference type="PANTHER" id="PTHR33608:SF6">
    <property type="entry name" value="BLL2464 PROTEIN"/>
    <property type="match status" value="1"/>
</dbReference>
<dbReference type="STRING" id="1798406.A3A04_00305"/>
<dbReference type="SUPFAM" id="SSF53300">
    <property type="entry name" value="vWA-like"/>
    <property type="match status" value="1"/>
</dbReference>
<protein>
    <recommendedName>
        <fullName evidence="1">DUF58 domain-containing protein</fullName>
    </recommendedName>
</protein>
<sequence length="285" mass="33055">MTQELKDAQRDLNYTSILSSRWYISGEEGLRTYGSGLEFRKLDSFLAYPEPHRIDIIATLRSQRNPPLVRIFEEKRALSIVCIADLTRSMNSGTPHTRIQDIAKIITALSYSASVNGDICGFFGYESATVIKESPITKDKGLKLGNRLWNFVPQDGDSHEGLLRIIPHLPQIPSLIILISDFLFEIKTLRKFLQKTNNHDVIAIVMRHPIKAMPSWGISYIKDSESKKKKIRILTPWHKNALRKQYEKYIHERLSLFKSLHREFLDVVSEFSFSVLKRFFAKRRY</sequence>
<accession>A0A1G1ZKZ8</accession>
<dbReference type="InterPro" id="IPR036465">
    <property type="entry name" value="vWFA_dom_sf"/>
</dbReference>
<proteinExistence type="predicted"/>
<reference evidence="2 3" key="1">
    <citation type="journal article" date="2016" name="Nat. Commun.">
        <title>Thousands of microbial genomes shed light on interconnected biogeochemical processes in an aquifer system.</title>
        <authorList>
            <person name="Anantharaman K."/>
            <person name="Brown C.T."/>
            <person name="Hug L.A."/>
            <person name="Sharon I."/>
            <person name="Castelle C.J."/>
            <person name="Probst A.J."/>
            <person name="Thomas B.C."/>
            <person name="Singh A."/>
            <person name="Wilkins M.J."/>
            <person name="Karaoz U."/>
            <person name="Brodie E.L."/>
            <person name="Williams K.H."/>
            <person name="Hubbard S.S."/>
            <person name="Banfield J.F."/>
        </authorList>
    </citation>
    <scope>NUCLEOTIDE SEQUENCE [LARGE SCALE GENOMIC DNA]</scope>
</reference>